<accession>A0ABT1TCP6</accession>
<dbReference type="Pfam" id="PF01420">
    <property type="entry name" value="Methylase_S"/>
    <property type="match status" value="1"/>
</dbReference>
<comment type="caution">
    <text evidence="5">The sequence shown here is derived from an EMBL/GenBank/DDBJ whole genome shotgun (WGS) entry which is preliminary data.</text>
</comment>
<keyword evidence="3" id="KW-0238">DNA-binding</keyword>
<evidence type="ECO:0000313" key="5">
    <source>
        <dbReference type="EMBL" id="MCQ8103220.1"/>
    </source>
</evidence>
<dbReference type="Proteomes" id="UP001524499">
    <property type="component" value="Unassembled WGS sequence"/>
</dbReference>
<keyword evidence="6" id="KW-1185">Reference proteome</keyword>
<dbReference type="PANTHER" id="PTHR43140:SF1">
    <property type="entry name" value="TYPE I RESTRICTION ENZYME ECOKI SPECIFICITY SUBUNIT"/>
    <property type="match status" value="1"/>
</dbReference>
<protein>
    <submittedName>
        <fullName evidence="5">Restriction endonuclease subunit S</fullName>
    </submittedName>
</protein>
<dbReference type="PANTHER" id="PTHR43140">
    <property type="entry name" value="TYPE-1 RESTRICTION ENZYME ECOKI SPECIFICITY PROTEIN"/>
    <property type="match status" value="1"/>
</dbReference>
<keyword evidence="2" id="KW-0680">Restriction system</keyword>
<evidence type="ECO:0000256" key="3">
    <source>
        <dbReference type="ARBA" id="ARBA00023125"/>
    </source>
</evidence>
<organism evidence="5 6">
    <name type="scientific">Methylomonas subterranea</name>
    <dbReference type="NCBI Taxonomy" id="2952225"/>
    <lineage>
        <taxon>Bacteria</taxon>
        <taxon>Pseudomonadati</taxon>
        <taxon>Pseudomonadota</taxon>
        <taxon>Gammaproteobacteria</taxon>
        <taxon>Methylococcales</taxon>
        <taxon>Methylococcaceae</taxon>
        <taxon>Methylomonas</taxon>
    </lineage>
</organism>
<dbReference type="EMBL" id="JANIBJ010000005">
    <property type="protein sequence ID" value="MCQ8103220.1"/>
    <property type="molecule type" value="Genomic_DNA"/>
</dbReference>
<dbReference type="InterPro" id="IPR051212">
    <property type="entry name" value="Type-I_RE_S_subunit"/>
</dbReference>
<keyword evidence="5" id="KW-0378">Hydrolase</keyword>
<dbReference type="SUPFAM" id="SSF116734">
    <property type="entry name" value="DNA methylase specificity domain"/>
    <property type="match status" value="2"/>
</dbReference>
<evidence type="ECO:0000256" key="2">
    <source>
        <dbReference type="ARBA" id="ARBA00022747"/>
    </source>
</evidence>
<keyword evidence="5" id="KW-0255">Endonuclease</keyword>
<dbReference type="Gene3D" id="1.10.287.1120">
    <property type="entry name" value="Bipartite methylase S protein"/>
    <property type="match status" value="1"/>
</dbReference>
<dbReference type="InterPro" id="IPR000055">
    <property type="entry name" value="Restrct_endonuc_typeI_TRD"/>
</dbReference>
<dbReference type="InterPro" id="IPR044946">
    <property type="entry name" value="Restrct_endonuc_typeI_TRD_sf"/>
</dbReference>
<comment type="similarity">
    <text evidence="1">Belongs to the type-I restriction system S methylase family.</text>
</comment>
<dbReference type="GO" id="GO:0004519">
    <property type="term" value="F:endonuclease activity"/>
    <property type="evidence" value="ECO:0007669"/>
    <property type="project" value="UniProtKB-KW"/>
</dbReference>
<sequence>MIEQLAALPTYETYKDSGVEWLGEIPAHWKVVPLKYSLSLNSEKISSRNSTLKYYGMENIESWSGRFIETESEVEGLANKFSENDILFGKLRPYLAKVALATCEGICSTEFLVYRAKKQSANFFKYLLLSTDFINLVDASTYGSKMPRANADFIGIQRLPIPNLPEQTAIAAFLDRKTAQIDQAVAIKEQQIALLKERKQILIQNAVTRGLDPSIPMRDSGVEWIGEVPAHWELLANRALFRERIEQGEEGLPLLSVSIHTAVSSEEISDEENIRGRIKIEDKTKYNLVQPGDIVFNMMRAWQGAIGAVAVKGMVSPAYIIATPSPKIASSYFEYQYRCPEFIQQMDRNSKGITDFRKRLYWNEFKQLMSVVPPIEEQTTIVTHIETQSAKIDQAIAIQQQQIDKLKEYKATLINSAVTGKIKVPELVESQDTA</sequence>
<dbReference type="RefSeq" id="WP_256600904.1">
    <property type="nucleotide sequence ID" value="NZ_JANIBJ010000005.1"/>
</dbReference>
<proteinExistence type="inferred from homology"/>
<evidence type="ECO:0000313" key="6">
    <source>
        <dbReference type="Proteomes" id="UP001524499"/>
    </source>
</evidence>
<name>A0ABT1TCP6_9GAMM</name>
<reference evidence="5 6" key="1">
    <citation type="submission" date="2022-07" db="EMBL/GenBank/DDBJ databases">
        <title>Methylomonas rivi sp. nov., Methylomonas rosea sp. nov., Methylomonas aureus sp. nov. and Methylomonas subterranea sp. nov., four novel methanotrophs isolated from a freshwater creek and the deep terrestrial subsurface.</title>
        <authorList>
            <person name="Abin C."/>
            <person name="Sankaranarayanan K."/>
            <person name="Garner C."/>
            <person name="Sindelar R."/>
            <person name="Kotary K."/>
            <person name="Garner R."/>
            <person name="Barclay S."/>
            <person name="Lawson P."/>
            <person name="Krumholz L."/>
        </authorList>
    </citation>
    <scope>NUCLEOTIDE SEQUENCE [LARGE SCALE GENOMIC DNA]</scope>
    <source>
        <strain evidence="5 6">SURF-2</strain>
    </source>
</reference>
<keyword evidence="5" id="KW-0540">Nuclease</keyword>
<dbReference type="Gene3D" id="3.90.220.20">
    <property type="entry name" value="DNA methylase specificity domains"/>
    <property type="match status" value="2"/>
</dbReference>
<evidence type="ECO:0000259" key="4">
    <source>
        <dbReference type="Pfam" id="PF01420"/>
    </source>
</evidence>
<feature type="domain" description="Type I restriction modification DNA specificity" evidence="4">
    <location>
        <begin position="78"/>
        <end position="182"/>
    </location>
</feature>
<evidence type="ECO:0000256" key="1">
    <source>
        <dbReference type="ARBA" id="ARBA00010923"/>
    </source>
</evidence>
<gene>
    <name evidence="5" type="ORF">NP590_03795</name>
</gene>